<dbReference type="InterPro" id="IPR039448">
    <property type="entry name" value="Beta_helix"/>
</dbReference>
<sequence>MLVGLGLCVGLVLAGTTLAQSSPGGGTPISSCTVLDDPGRYELTRDLAAETGVCLYVRSGDVTIDGNGHAVTGSGAPDSTGVLVFNGTVDQRRRGPELSNVTVRDLRVRGWQTGVGLGVFARDGPRATLENVTAADNRVGVRLLDADRSTLRNVTASGGSDGVLLWETADVRATDLVVAGNDDTGLYLAQEVTNGTFRRVTAVDNDDEGVSFSTSVARNRLTDARVTANGGPGIEFADSYRNVVENTTVVGNLGPGVLSNPASEDTLRDVTIRDNAGSAYLSESSFGGVAAENARLSARTTVDWTSGVERIAVASSPPAPPVNATVVSDSVRIETYEGHNATADVRLGYDRQAVSETDGRVALWQWTGGNWTRLSNVTVDERTGTVSGSVSGDGIVAVLSSSADTN</sequence>
<dbReference type="SMART" id="SM00710">
    <property type="entry name" value="PbH1"/>
    <property type="match status" value="9"/>
</dbReference>
<organism evidence="2 3">
    <name type="scientific">Haloarcula pellucida</name>
    <dbReference type="NCBI Taxonomy" id="1427151"/>
    <lineage>
        <taxon>Archaea</taxon>
        <taxon>Methanobacteriati</taxon>
        <taxon>Methanobacteriota</taxon>
        <taxon>Stenosarchaea group</taxon>
        <taxon>Halobacteria</taxon>
        <taxon>Halobacteriales</taxon>
        <taxon>Haloarculaceae</taxon>
        <taxon>Haloarcula</taxon>
    </lineage>
</organism>
<gene>
    <name evidence="2" type="ORF">GCM10009030_14840</name>
</gene>
<comment type="caution">
    <text evidence="2">The sequence shown here is derived from an EMBL/GenBank/DDBJ whole genome shotgun (WGS) entry which is preliminary data.</text>
</comment>
<dbReference type="InterPro" id="IPR006626">
    <property type="entry name" value="PbH1"/>
</dbReference>
<dbReference type="SUPFAM" id="SSF51126">
    <property type="entry name" value="Pectin lyase-like"/>
    <property type="match status" value="1"/>
</dbReference>
<dbReference type="InterPro" id="IPR012334">
    <property type="entry name" value="Pectin_lyas_fold"/>
</dbReference>
<evidence type="ECO:0000259" key="1">
    <source>
        <dbReference type="Pfam" id="PF13229"/>
    </source>
</evidence>
<dbReference type="EMBL" id="BMOU01000002">
    <property type="protein sequence ID" value="GGN91655.1"/>
    <property type="molecule type" value="Genomic_DNA"/>
</dbReference>
<proteinExistence type="predicted"/>
<accession>A0A830GLD9</accession>
<keyword evidence="3" id="KW-1185">Reference proteome</keyword>
<name>A0A830GLD9_9EURY</name>
<dbReference type="Proteomes" id="UP000605784">
    <property type="component" value="Unassembled WGS sequence"/>
</dbReference>
<feature type="domain" description="Right handed beta helix" evidence="1">
    <location>
        <begin position="99"/>
        <end position="235"/>
    </location>
</feature>
<reference evidence="2" key="2">
    <citation type="submission" date="2020-09" db="EMBL/GenBank/DDBJ databases">
        <authorList>
            <person name="Sun Q."/>
            <person name="Ohkuma M."/>
        </authorList>
    </citation>
    <scope>NUCLEOTIDE SEQUENCE</scope>
    <source>
        <strain evidence="2">JCM 17820</strain>
    </source>
</reference>
<dbReference type="Pfam" id="PF13229">
    <property type="entry name" value="Beta_helix"/>
    <property type="match status" value="1"/>
</dbReference>
<reference evidence="2" key="1">
    <citation type="journal article" date="2014" name="Int. J. Syst. Evol. Microbiol.">
        <title>Complete genome sequence of Corynebacterium casei LMG S-19264T (=DSM 44701T), isolated from a smear-ripened cheese.</title>
        <authorList>
            <consortium name="US DOE Joint Genome Institute (JGI-PGF)"/>
            <person name="Walter F."/>
            <person name="Albersmeier A."/>
            <person name="Kalinowski J."/>
            <person name="Ruckert C."/>
        </authorList>
    </citation>
    <scope>NUCLEOTIDE SEQUENCE</scope>
    <source>
        <strain evidence="2">JCM 17820</strain>
    </source>
</reference>
<protein>
    <recommendedName>
        <fullName evidence="1">Right handed beta helix domain-containing protein</fullName>
    </recommendedName>
</protein>
<dbReference type="AlphaFoldDB" id="A0A830GLD9"/>
<dbReference type="InterPro" id="IPR011050">
    <property type="entry name" value="Pectin_lyase_fold/virulence"/>
</dbReference>
<dbReference type="Gene3D" id="2.160.20.10">
    <property type="entry name" value="Single-stranded right-handed beta-helix, Pectin lyase-like"/>
    <property type="match status" value="1"/>
</dbReference>
<evidence type="ECO:0000313" key="2">
    <source>
        <dbReference type="EMBL" id="GGN91655.1"/>
    </source>
</evidence>
<evidence type="ECO:0000313" key="3">
    <source>
        <dbReference type="Proteomes" id="UP000605784"/>
    </source>
</evidence>